<reference evidence="2 3" key="1">
    <citation type="submission" date="2021-02" db="EMBL/GenBank/DDBJ databases">
        <title>Streptomyces spirodelae sp. nov., isolated from duckweed.</title>
        <authorList>
            <person name="Saimee Y."/>
            <person name="Duangmal K."/>
        </authorList>
    </citation>
    <scope>NUCLEOTIDE SEQUENCE [LARGE SCALE GENOMIC DNA]</scope>
    <source>
        <strain evidence="2 3">DSM 42105</strain>
    </source>
</reference>
<dbReference type="InterPro" id="IPR025424">
    <property type="entry name" value="YrhK_domain"/>
</dbReference>
<organism evidence="2 3">
    <name type="scientific">Streptomyces smyrnaeus</name>
    <dbReference type="NCBI Taxonomy" id="1387713"/>
    <lineage>
        <taxon>Bacteria</taxon>
        <taxon>Bacillati</taxon>
        <taxon>Actinomycetota</taxon>
        <taxon>Actinomycetes</taxon>
        <taxon>Kitasatosporales</taxon>
        <taxon>Streptomycetaceae</taxon>
        <taxon>Streptomyces</taxon>
    </lineage>
</organism>
<dbReference type="GeneID" id="96260633"/>
<evidence type="ECO:0000313" key="2">
    <source>
        <dbReference type="EMBL" id="MBO8200301.1"/>
    </source>
</evidence>
<dbReference type="Pfam" id="PF14145">
    <property type="entry name" value="YrhK"/>
    <property type="match status" value="1"/>
</dbReference>
<evidence type="ECO:0000259" key="1">
    <source>
        <dbReference type="Pfam" id="PF14145"/>
    </source>
</evidence>
<dbReference type="Proteomes" id="UP000721954">
    <property type="component" value="Unassembled WGS sequence"/>
</dbReference>
<dbReference type="RefSeq" id="WP_209211932.1">
    <property type="nucleotide sequence ID" value="NZ_JAFFZM010000010.1"/>
</dbReference>
<feature type="domain" description="YrhK" evidence="1">
    <location>
        <begin position="28"/>
        <end position="83"/>
    </location>
</feature>
<keyword evidence="3" id="KW-1185">Reference proteome</keyword>
<sequence length="103" mass="11773">MSEHERPPHNKPGSLTLHIGNEELVIRQRYEAASIANDVLIAVWFLIGSIMFFSPEWTRTGTWCFVFGSVELMIRPLIRLTRQLHLRKAHRAAPGTAASDQDY</sequence>
<comment type="caution">
    <text evidence="2">The sequence shown here is derived from an EMBL/GenBank/DDBJ whole genome shotgun (WGS) entry which is preliminary data.</text>
</comment>
<name>A0ABS3XYZ4_9ACTN</name>
<protein>
    <submittedName>
        <fullName evidence="2">YrhK family protein</fullName>
    </submittedName>
</protein>
<gene>
    <name evidence="2" type="ORF">JW613_18625</name>
</gene>
<accession>A0ABS3XYZ4</accession>
<proteinExistence type="predicted"/>
<evidence type="ECO:0000313" key="3">
    <source>
        <dbReference type="Proteomes" id="UP000721954"/>
    </source>
</evidence>
<dbReference type="EMBL" id="JAFFZM010000010">
    <property type="protein sequence ID" value="MBO8200301.1"/>
    <property type="molecule type" value="Genomic_DNA"/>
</dbReference>